<dbReference type="EnsemblPlants" id="PGSC0003DMT400096241">
    <property type="protein sequence ID" value="PGSC0003DMT400096241"/>
    <property type="gene ID" value="PGSC0003DMG400045812"/>
</dbReference>
<sequence>MLSSSRKDADSGRITVKFSRANGISDSIFGDWCSTETGENRRIAMAERDNGSGISSVKARRQLVKHTSYGEIRCTHQFLNFLKVSYFPCCSSVVLHAGDYEFADMDLRKKEVEM</sequence>
<accession>M1DY08</accession>
<evidence type="ECO:0000313" key="2">
    <source>
        <dbReference type="Proteomes" id="UP000011115"/>
    </source>
</evidence>
<evidence type="ECO:0000313" key="1">
    <source>
        <dbReference type="EnsemblPlants" id="PGSC0003DMT400096241"/>
    </source>
</evidence>
<dbReference type="HOGENOM" id="CLU_2125498_0_0_1"/>
<dbReference type="InParanoid" id="M1DY08"/>
<organism evidence="1 2">
    <name type="scientific">Solanum tuberosum</name>
    <name type="common">Potato</name>
    <dbReference type="NCBI Taxonomy" id="4113"/>
    <lineage>
        <taxon>Eukaryota</taxon>
        <taxon>Viridiplantae</taxon>
        <taxon>Streptophyta</taxon>
        <taxon>Embryophyta</taxon>
        <taxon>Tracheophyta</taxon>
        <taxon>Spermatophyta</taxon>
        <taxon>Magnoliopsida</taxon>
        <taxon>eudicotyledons</taxon>
        <taxon>Gunneridae</taxon>
        <taxon>Pentapetalae</taxon>
        <taxon>asterids</taxon>
        <taxon>lamiids</taxon>
        <taxon>Solanales</taxon>
        <taxon>Solanaceae</taxon>
        <taxon>Solanoideae</taxon>
        <taxon>Solaneae</taxon>
        <taxon>Solanum</taxon>
    </lineage>
</organism>
<protein>
    <submittedName>
        <fullName evidence="1">Tyrosine aminotransferase</fullName>
    </submittedName>
</protein>
<dbReference type="PaxDb" id="4113-PGSC0003DMT400096241"/>
<dbReference type="Gramene" id="PGSC0003DMT400096241">
    <property type="protein sequence ID" value="PGSC0003DMT400096241"/>
    <property type="gene ID" value="PGSC0003DMG400045812"/>
</dbReference>
<dbReference type="Proteomes" id="UP000011115">
    <property type="component" value="Unassembled WGS sequence"/>
</dbReference>
<reference evidence="2" key="1">
    <citation type="journal article" date="2011" name="Nature">
        <title>Genome sequence and analysis of the tuber crop potato.</title>
        <authorList>
            <consortium name="The Potato Genome Sequencing Consortium"/>
        </authorList>
    </citation>
    <scope>NUCLEOTIDE SEQUENCE [LARGE SCALE GENOMIC DNA]</scope>
    <source>
        <strain evidence="2">cv. DM1-3 516 R44</strain>
    </source>
</reference>
<reference evidence="1" key="2">
    <citation type="submission" date="2015-06" db="UniProtKB">
        <authorList>
            <consortium name="EnsemblPlants"/>
        </authorList>
    </citation>
    <scope>IDENTIFICATION</scope>
    <source>
        <strain evidence="1">DM1-3 516 R44</strain>
    </source>
</reference>
<name>M1DY08_SOLTU</name>
<keyword evidence="2" id="KW-1185">Reference proteome</keyword>
<dbReference type="AlphaFoldDB" id="M1DY08"/>
<proteinExistence type="predicted"/>